<dbReference type="Pfam" id="PF00528">
    <property type="entry name" value="BPD_transp_1"/>
    <property type="match status" value="1"/>
</dbReference>
<keyword evidence="10" id="KW-1185">Reference proteome</keyword>
<keyword evidence="3 7" id="KW-0812">Transmembrane</keyword>
<dbReference type="AlphaFoldDB" id="A0A949UU45"/>
<feature type="domain" description="ABC transmembrane type-1" evidence="8">
    <location>
        <begin position="76"/>
        <end position="359"/>
    </location>
</feature>
<reference evidence="9 10" key="1">
    <citation type="submission" date="2021-06" db="EMBL/GenBank/DDBJ databases">
        <title>Falsochrobactrum tianjin sp.nov., a new petroleum-degrading bacteria isolated from oily soils.</title>
        <authorList>
            <person name="Chen G."/>
            <person name="Chen H."/>
            <person name="Tian J."/>
            <person name="Qing J."/>
            <person name="Zhong L."/>
            <person name="Ma W."/>
            <person name="Song Y."/>
            <person name="Cui X."/>
            <person name="Yan B."/>
        </authorList>
    </citation>
    <scope>NUCLEOTIDE SEQUENCE [LARGE SCALE GENOMIC DNA]</scope>
    <source>
        <strain evidence="9 10">TDYN1</strain>
    </source>
</reference>
<feature type="transmembrane region" description="Helical" evidence="7">
    <location>
        <begin position="168"/>
        <end position="186"/>
    </location>
</feature>
<evidence type="ECO:0000256" key="4">
    <source>
        <dbReference type="ARBA" id="ARBA00022970"/>
    </source>
</evidence>
<feature type="transmembrane region" description="Helical" evidence="7">
    <location>
        <begin position="198"/>
        <end position="218"/>
    </location>
</feature>
<protein>
    <submittedName>
        <fullName evidence="9">ABC transporter permease subunit</fullName>
    </submittedName>
</protein>
<dbReference type="Proteomes" id="UP000752297">
    <property type="component" value="Unassembled WGS sequence"/>
</dbReference>
<proteinExistence type="inferred from homology"/>
<keyword evidence="7" id="KW-0813">Transport</keyword>
<name>A0A949UU45_9HYPH</name>
<evidence type="ECO:0000256" key="3">
    <source>
        <dbReference type="ARBA" id="ARBA00022692"/>
    </source>
</evidence>
<evidence type="ECO:0000256" key="6">
    <source>
        <dbReference type="ARBA" id="ARBA00023136"/>
    </source>
</evidence>
<evidence type="ECO:0000256" key="1">
    <source>
        <dbReference type="ARBA" id="ARBA00004141"/>
    </source>
</evidence>
<keyword evidence="4" id="KW-0029">Amino-acid transport</keyword>
<feature type="transmembrane region" description="Helical" evidence="7">
    <location>
        <begin position="309"/>
        <end position="332"/>
    </location>
</feature>
<dbReference type="EMBL" id="JAHRVA010000003">
    <property type="protein sequence ID" value="MBV2143412.1"/>
    <property type="molecule type" value="Genomic_DNA"/>
</dbReference>
<dbReference type="GO" id="GO:0005886">
    <property type="term" value="C:plasma membrane"/>
    <property type="evidence" value="ECO:0007669"/>
    <property type="project" value="UniProtKB-SubCell"/>
</dbReference>
<dbReference type="PANTHER" id="PTHR30614:SF37">
    <property type="entry name" value="AMINO-ACID ABC TRANSPORTER PERMEASE PROTEIN YHDX-RELATED"/>
    <property type="match status" value="1"/>
</dbReference>
<dbReference type="GO" id="GO:0006865">
    <property type="term" value="P:amino acid transport"/>
    <property type="evidence" value="ECO:0007669"/>
    <property type="project" value="UniProtKB-KW"/>
</dbReference>
<comment type="subcellular location">
    <subcellularLocation>
        <location evidence="7">Cell membrane</location>
        <topology evidence="7">Multi-pass membrane protein</topology>
    </subcellularLocation>
    <subcellularLocation>
        <location evidence="1">Membrane</location>
        <topology evidence="1">Multi-pass membrane protein</topology>
    </subcellularLocation>
</comment>
<feature type="transmembrane region" description="Helical" evidence="7">
    <location>
        <begin position="80"/>
        <end position="102"/>
    </location>
</feature>
<evidence type="ECO:0000259" key="8">
    <source>
        <dbReference type="PROSITE" id="PS50928"/>
    </source>
</evidence>
<feature type="transmembrane region" description="Helical" evidence="7">
    <location>
        <begin position="12"/>
        <end position="33"/>
    </location>
</feature>
<feature type="transmembrane region" description="Helical" evidence="7">
    <location>
        <begin position="114"/>
        <end position="135"/>
    </location>
</feature>
<dbReference type="PANTHER" id="PTHR30614">
    <property type="entry name" value="MEMBRANE COMPONENT OF AMINO ACID ABC TRANSPORTER"/>
    <property type="match status" value="1"/>
</dbReference>
<evidence type="ECO:0000256" key="5">
    <source>
        <dbReference type="ARBA" id="ARBA00022989"/>
    </source>
</evidence>
<organism evidence="9 10">
    <name type="scientific">Falsochrobactrum tianjinense</name>
    <dbReference type="NCBI Taxonomy" id="2706015"/>
    <lineage>
        <taxon>Bacteria</taxon>
        <taxon>Pseudomonadati</taxon>
        <taxon>Pseudomonadota</taxon>
        <taxon>Alphaproteobacteria</taxon>
        <taxon>Hyphomicrobiales</taxon>
        <taxon>Brucellaceae</taxon>
        <taxon>Falsochrobactrum</taxon>
    </lineage>
</organism>
<dbReference type="InterPro" id="IPR000515">
    <property type="entry name" value="MetI-like"/>
</dbReference>
<comment type="similarity">
    <text evidence="2">Belongs to the binding-protein-dependent transport system permease family. HisMQ subfamily.</text>
</comment>
<gene>
    <name evidence="9" type="ORF">KUG47_07865</name>
</gene>
<evidence type="ECO:0000256" key="2">
    <source>
        <dbReference type="ARBA" id="ARBA00010072"/>
    </source>
</evidence>
<comment type="caution">
    <text evidence="9">The sequence shown here is derived from an EMBL/GenBank/DDBJ whole genome shotgun (WGS) entry which is preliminary data.</text>
</comment>
<dbReference type="InterPro" id="IPR043429">
    <property type="entry name" value="ArtM/GltK/GlnP/TcyL/YhdX-like"/>
</dbReference>
<dbReference type="CDD" id="cd06261">
    <property type="entry name" value="TM_PBP2"/>
    <property type="match status" value="1"/>
</dbReference>
<evidence type="ECO:0000313" key="10">
    <source>
        <dbReference type="Proteomes" id="UP000752297"/>
    </source>
</evidence>
<evidence type="ECO:0000313" key="9">
    <source>
        <dbReference type="EMBL" id="MBV2143412.1"/>
    </source>
</evidence>
<feature type="transmembrane region" description="Helical" evidence="7">
    <location>
        <begin position="344"/>
        <end position="366"/>
    </location>
</feature>
<feature type="transmembrane region" description="Helical" evidence="7">
    <location>
        <begin position="238"/>
        <end position="259"/>
    </location>
</feature>
<dbReference type="PROSITE" id="PS50928">
    <property type="entry name" value="ABC_TM1"/>
    <property type="match status" value="1"/>
</dbReference>
<dbReference type="GO" id="GO:0055085">
    <property type="term" value="P:transmembrane transport"/>
    <property type="evidence" value="ECO:0007669"/>
    <property type="project" value="InterPro"/>
</dbReference>
<accession>A0A949UU45</accession>
<dbReference type="RefSeq" id="WP_217677426.1">
    <property type="nucleotide sequence ID" value="NZ_JAHRVA010000003.1"/>
</dbReference>
<sequence>MLNNQKTRDVVSQALLVSGVAIALIYCIMRIRYAVQAQGMVSGFGFLDRSTGWDISFSVLDYSISDTYARVIFIGLLNTIYSGIIGIVGATIIGGFVGLARLSPNYLARTLGAIYVNFFRNIPLILQIILWYQIIGRLPHPRQALEIGDLIFLSNRGLYWPTLHLADWAFWGIIIVSIATLVAVSLKKRVLGNANITRKQVVCSGLALIAAIILLGILNEENAVDIPRLAGLNIRGGAVLQPELCALVVAIWLYGGAYIGEVVRSGFMSVRKGQTEAACSLGLRPFHIFSRIQLPLAIRAMLPTLSNQYILLMKSTTLGIAIGFSEFFFVISTSINQSGQTLELLLLLMVGFLAINLSIGFGMNWLNARLALKGN</sequence>
<evidence type="ECO:0000256" key="7">
    <source>
        <dbReference type="RuleBase" id="RU363032"/>
    </source>
</evidence>
<keyword evidence="5 7" id="KW-1133">Transmembrane helix</keyword>
<keyword evidence="6 7" id="KW-0472">Membrane</keyword>